<evidence type="ECO:0000313" key="3">
    <source>
        <dbReference type="Proteomes" id="UP001241747"/>
    </source>
</evidence>
<evidence type="ECO:0000313" key="2">
    <source>
        <dbReference type="EMBL" id="MDQ0505862.1"/>
    </source>
</evidence>
<proteinExistence type="predicted"/>
<evidence type="ECO:0000256" key="1">
    <source>
        <dbReference type="SAM" id="MobiDB-lite"/>
    </source>
</evidence>
<dbReference type="EMBL" id="JAUSVY010000005">
    <property type="protein sequence ID" value="MDQ0505862.1"/>
    <property type="molecule type" value="Genomic_DNA"/>
</dbReference>
<dbReference type="Proteomes" id="UP001241747">
    <property type="component" value="Unassembled WGS sequence"/>
</dbReference>
<reference evidence="2 3" key="1">
    <citation type="submission" date="2023-07" db="EMBL/GenBank/DDBJ databases">
        <title>Genomic Encyclopedia of Type Strains, Phase IV (KMG-IV): sequencing the most valuable type-strain genomes for metagenomic binning, comparative biology and taxonomic classification.</title>
        <authorList>
            <person name="Goeker M."/>
        </authorList>
    </citation>
    <scope>NUCLEOTIDE SEQUENCE [LARGE SCALE GENOMIC DNA]</scope>
    <source>
        <strain evidence="2 3">DSM 3770</strain>
    </source>
</reference>
<protein>
    <submittedName>
        <fullName evidence="2">Uncharacterized protein</fullName>
    </submittedName>
</protein>
<comment type="caution">
    <text evidence="2">The sequence shown here is derived from an EMBL/GenBank/DDBJ whole genome shotgun (WGS) entry which is preliminary data.</text>
</comment>
<sequence>MSTEQSSSALQPAPQSDLKQQAQSQQWREIGIASVAAAAQQTSEKRVADAKAAGATNRVVTLRDIDYFAA</sequence>
<feature type="region of interest" description="Disordered" evidence="1">
    <location>
        <begin position="1"/>
        <end position="25"/>
    </location>
</feature>
<organism evidence="2 3">
    <name type="scientific">Xanthobacter agilis</name>
    <dbReference type="NCBI Taxonomy" id="47492"/>
    <lineage>
        <taxon>Bacteria</taxon>
        <taxon>Pseudomonadati</taxon>
        <taxon>Pseudomonadota</taxon>
        <taxon>Alphaproteobacteria</taxon>
        <taxon>Hyphomicrobiales</taxon>
        <taxon>Xanthobacteraceae</taxon>
        <taxon>Xanthobacter</taxon>
    </lineage>
</organism>
<dbReference type="RefSeq" id="WP_237347587.1">
    <property type="nucleotide sequence ID" value="NZ_JABWGX010000041.1"/>
</dbReference>
<keyword evidence="3" id="KW-1185">Reference proteome</keyword>
<accession>A0ABU0LFL5</accession>
<name>A0ABU0LFL5_XANAG</name>
<gene>
    <name evidence="2" type="ORF">QOZ94_002662</name>
</gene>